<keyword evidence="8" id="KW-1185">Reference proteome</keyword>
<dbReference type="InterPro" id="IPR023397">
    <property type="entry name" value="SAM-dep_MeTrfase_MraW_recog"/>
</dbReference>
<dbReference type="Proteomes" id="UP000004295">
    <property type="component" value="Unassembled WGS sequence"/>
</dbReference>
<comment type="caution">
    <text evidence="7">The sequence shown here is derived from an EMBL/GenBank/DDBJ whole genome shotgun (WGS) entry which is preliminary data.</text>
</comment>
<name>C3J8Z5_POREA</name>
<dbReference type="STRING" id="553175.POREN0001_1429"/>
<organism evidence="7 8">
    <name type="scientific">Porphyromonas endodontalis (strain ATCC 35406 / DSM 24491 / JCM 8526 / CCUG 16442 / BCRC 14492 / NCTC 13058 / HG 370)</name>
    <name type="common">Bacteroides endodontalis</name>
    <dbReference type="NCBI Taxonomy" id="553175"/>
    <lineage>
        <taxon>Bacteria</taxon>
        <taxon>Pseudomonadati</taxon>
        <taxon>Bacteroidota</taxon>
        <taxon>Bacteroidia</taxon>
        <taxon>Bacteroidales</taxon>
        <taxon>Porphyromonadaceae</taxon>
        <taxon>Porphyromonas</taxon>
    </lineage>
</organism>
<evidence type="ECO:0000313" key="7">
    <source>
        <dbReference type="EMBL" id="EEN83337.1"/>
    </source>
</evidence>
<evidence type="ECO:0000256" key="5">
    <source>
        <dbReference type="ARBA" id="ARBA00022691"/>
    </source>
</evidence>
<dbReference type="SUPFAM" id="SSF81799">
    <property type="entry name" value="Putative methyltransferase TM0872, insert domain"/>
    <property type="match status" value="1"/>
</dbReference>
<dbReference type="SUPFAM" id="SSF53335">
    <property type="entry name" value="S-adenosyl-L-methionine-dependent methyltransferases"/>
    <property type="match status" value="1"/>
</dbReference>
<feature type="binding site" evidence="6">
    <location>
        <position position="94"/>
    </location>
    <ligand>
        <name>S-adenosyl-L-methionine</name>
        <dbReference type="ChEBI" id="CHEBI:59789"/>
    </ligand>
</feature>
<dbReference type="eggNOG" id="COG0275">
    <property type="taxonomic scope" value="Bacteria"/>
</dbReference>
<comment type="function">
    <text evidence="6">Specifically methylates the N4 position of cytidine in position 1402 (C1402) of 16S rRNA.</text>
</comment>
<dbReference type="GO" id="GO:0005737">
    <property type="term" value="C:cytoplasm"/>
    <property type="evidence" value="ECO:0007669"/>
    <property type="project" value="UniProtKB-SubCell"/>
</dbReference>
<feature type="binding site" evidence="6">
    <location>
        <begin position="31"/>
        <end position="33"/>
    </location>
    <ligand>
        <name>S-adenosyl-L-methionine</name>
        <dbReference type="ChEBI" id="CHEBI:59789"/>
    </ligand>
</feature>
<evidence type="ECO:0000256" key="3">
    <source>
        <dbReference type="ARBA" id="ARBA00022603"/>
    </source>
</evidence>
<comment type="subcellular location">
    <subcellularLocation>
        <location evidence="6">Cytoplasm</location>
    </subcellularLocation>
</comment>
<keyword evidence="3 6" id="KW-0489">Methyltransferase</keyword>
<comment type="catalytic activity">
    <reaction evidence="6">
        <text>cytidine(1402) in 16S rRNA + S-adenosyl-L-methionine = N(4)-methylcytidine(1402) in 16S rRNA + S-adenosyl-L-homocysteine + H(+)</text>
        <dbReference type="Rhea" id="RHEA:42928"/>
        <dbReference type="Rhea" id="RHEA-COMP:10286"/>
        <dbReference type="Rhea" id="RHEA-COMP:10287"/>
        <dbReference type="ChEBI" id="CHEBI:15378"/>
        <dbReference type="ChEBI" id="CHEBI:57856"/>
        <dbReference type="ChEBI" id="CHEBI:59789"/>
        <dbReference type="ChEBI" id="CHEBI:74506"/>
        <dbReference type="ChEBI" id="CHEBI:82748"/>
        <dbReference type="EC" id="2.1.1.199"/>
    </reaction>
</comment>
<dbReference type="NCBIfam" id="TIGR00006">
    <property type="entry name" value="16S rRNA (cytosine(1402)-N(4))-methyltransferase RsmH"/>
    <property type="match status" value="1"/>
</dbReference>
<evidence type="ECO:0000256" key="4">
    <source>
        <dbReference type="ARBA" id="ARBA00022679"/>
    </source>
</evidence>
<proteinExistence type="inferred from homology"/>
<evidence type="ECO:0000313" key="8">
    <source>
        <dbReference type="Proteomes" id="UP000004295"/>
    </source>
</evidence>
<dbReference type="InterPro" id="IPR029063">
    <property type="entry name" value="SAM-dependent_MTases_sf"/>
</dbReference>
<evidence type="ECO:0000256" key="1">
    <source>
        <dbReference type="ARBA" id="ARBA00010396"/>
    </source>
</evidence>
<evidence type="ECO:0000256" key="2">
    <source>
        <dbReference type="ARBA" id="ARBA00022552"/>
    </source>
</evidence>
<feature type="binding site" evidence="6">
    <location>
        <position position="101"/>
    </location>
    <ligand>
        <name>S-adenosyl-L-methionine</name>
        <dbReference type="ChEBI" id="CHEBI:59789"/>
    </ligand>
</feature>
<keyword evidence="4 6" id="KW-0808">Transferase</keyword>
<evidence type="ECO:0000256" key="6">
    <source>
        <dbReference type="HAMAP-Rule" id="MF_01007"/>
    </source>
</evidence>
<gene>
    <name evidence="7" type="primary">mraW</name>
    <name evidence="6" type="synonym">rsmH</name>
    <name evidence="7" type="ORF">POREN0001_1429</name>
</gene>
<dbReference type="EC" id="2.1.1.199" evidence="6"/>
<dbReference type="Gene3D" id="1.10.150.170">
    <property type="entry name" value="Putative methyltransferase TM0872, insert domain"/>
    <property type="match status" value="1"/>
</dbReference>
<dbReference type="RefSeq" id="WP_004332693.1">
    <property type="nucleotide sequence ID" value="NZ_ACNN01000011.1"/>
</dbReference>
<dbReference type="HAMAP" id="MF_01007">
    <property type="entry name" value="16SrRNA_methyltr_H"/>
    <property type="match status" value="1"/>
</dbReference>
<dbReference type="InterPro" id="IPR002903">
    <property type="entry name" value="RsmH"/>
</dbReference>
<dbReference type="GeneID" id="93365056"/>
<feature type="binding site" evidence="6">
    <location>
        <position position="73"/>
    </location>
    <ligand>
        <name>S-adenosyl-L-methionine</name>
        <dbReference type="ChEBI" id="CHEBI:59789"/>
    </ligand>
</feature>
<reference evidence="7 8" key="1">
    <citation type="submission" date="2009-04" db="EMBL/GenBank/DDBJ databases">
        <authorList>
            <person name="Sebastian Y."/>
            <person name="Madupu R."/>
            <person name="Durkin A.S."/>
            <person name="Torralba M."/>
            <person name="Methe B."/>
            <person name="Sutton G.G."/>
            <person name="Strausberg R.L."/>
            <person name="Nelson K.E."/>
        </authorList>
    </citation>
    <scope>NUCLEOTIDE SEQUENCE [LARGE SCALE GENOMIC DNA]</scope>
    <source>
        <strain evidence="8">ATCC 35406 / BCRC 14492 / JCM 8526 / NCTC 13058 / HG 370</strain>
    </source>
</reference>
<sequence>MYHLPVLCREAVEALLTRPNGVYADVTMGGAGHTCEILRHLGEKGHLYSFDRDQDAMANAPVDPRFTFVASDFRYLSRWMRYFGVEHLDGVLADLGVSSHHFDTAERGFSFRFEGALPDMRMNNRAGRTAADLLNTYSVEALSDLFYYYGELKDARRIAALIEKGRPSTGYRTIESLLEVLAPVLPPQPPLRRKKLSQLFQALRIEVNDELGALRSLLTSLTSLLAPGGRLVVLTYHSLEDRLVKEWGKGLLGTSQSVEDNDPMAAIYGQKRSEIEVVNRKPILPSDAEIAENPRARSAKMRILQRR</sequence>
<accession>C3J8Z5</accession>
<dbReference type="GO" id="GO:0071424">
    <property type="term" value="F:rRNA (cytosine-N4-)-methyltransferase activity"/>
    <property type="evidence" value="ECO:0007669"/>
    <property type="project" value="UniProtKB-UniRule"/>
</dbReference>
<dbReference type="Pfam" id="PF01795">
    <property type="entry name" value="Methyltransf_5"/>
    <property type="match status" value="1"/>
</dbReference>
<dbReference type="EMBL" id="ACNN01000011">
    <property type="protein sequence ID" value="EEN83337.1"/>
    <property type="molecule type" value="Genomic_DNA"/>
</dbReference>
<dbReference type="PIRSF" id="PIRSF004486">
    <property type="entry name" value="MraW"/>
    <property type="match status" value="1"/>
</dbReference>
<keyword evidence="6" id="KW-0963">Cytoplasm</keyword>
<dbReference type="PANTHER" id="PTHR11265">
    <property type="entry name" value="S-ADENOSYL-METHYLTRANSFERASE MRAW"/>
    <property type="match status" value="1"/>
</dbReference>
<dbReference type="GO" id="GO:0070475">
    <property type="term" value="P:rRNA base methylation"/>
    <property type="evidence" value="ECO:0007669"/>
    <property type="project" value="UniProtKB-UniRule"/>
</dbReference>
<feature type="binding site" evidence="6">
    <location>
        <position position="51"/>
    </location>
    <ligand>
        <name>S-adenosyl-L-methionine</name>
        <dbReference type="ChEBI" id="CHEBI:59789"/>
    </ligand>
</feature>
<comment type="similarity">
    <text evidence="1 6">Belongs to the methyltransferase superfamily. RsmH family.</text>
</comment>
<dbReference type="PANTHER" id="PTHR11265:SF0">
    <property type="entry name" value="12S RRNA N4-METHYLCYTIDINE METHYLTRANSFERASE"/>
    <property type="match status" value="1"/>
</dbReference>
<protein>
    <recommendedName>
        <fullName evidence="6">Ribosomal RNA small subunit methyltransferase H</fullName>
        <ecNumber evidence="6">2.1.1.199</ecNumber>
    </recommendedName>
    <alternativeName>
        <fullName evidence="6">16S rRNA m(4)C1402 methyltransferase</fullName>
    </alternativeName>
    <alternativeName>
        <fullName evidence="6">rRNA (cytosine-N(4)-)-methyltransferase RsmH</fullName>
    </alternativeName>
</protein>
<keyword evidence="2 6" id="KW-0698">rRNA processing</keyword>
<dbReference type="AlphaFoldDB" id="C3J8Z5"/>
<keyword evidence="5 6" id="KW-0949">S-adenosyl-L-methionine</keyword>
<dbReference type="Gene3D" id="3.40.50.150">
    <property type="entry name" value="Vaccinia Virus protein VP39"/>
    <property type="match status" value="1"/>
</dbReference>